<proteinExistence type="predicted"/>
<dbReference type="EMBL" id="AM114193">
    <property type="protein sequence ID" value="CAJ36229.1"/>
    <property type="molecule type" value="Genomic_DNA"/>
</dbReference>
<dbReference type="OrthoDB" id="18264at2157"/>
<dbReference type="RefSeq" id="WP_012036289.1">
    <property type="nucleotide sequence ID" value="NC_009464.1"/>
</dbReference>
<accession>Q0W5W4</accession>
<reference evidence="1 2" key="1">
    <citation type="journal article" date="2006" name="Science">
        <title>Genome of rice cluster I archaea -- the key methane producers in the rice rhizosphere.</title>
        <authorList>
            <person name="Erkel C."/>
            <person name="Kube M."/>
            <person name="Reinhardt R."/>
            <person name="Liesack W."/>
        </authorList>
    </citation>
    <scope>NUCLEOTIDE SEQUENCE [LARGE SCALE GENOMIC DNA]</scope>
    <source>
        <strain evidence="2">DSM 22066 / NBRC 105507 / MRE50</strain>
    </source>
</reference>
<dbReference type="PANTHER" id="PTHR39323:SF1">
    <property type="entry name" value="BLR1149 PROTEIN"/>
    <property type="match status" value="1"/>
</dbReference>
<gene>
    <name evidence="1" type="ORF">RCIX870</name>
</gene>
<dbReference type="PIRSF" id="PIRSF000887">
    <property type="entry name" value="Pesterase_MJ0037"/>
    <property type="match status" value="1"/>
</dbReference>
<evidence type="ECO:0000313" key="2">
    <source>
        <dbReference type="Proteomes" id="UP000000663"/>
    </source>
</evidence>
<keyword evidence="2" id="KW-1185">Reference proteome</keyword>
<dbReference type="GO" id="GO:0016787">
    <property type="term" value="F:hydrolase activity"/>
    <property type="evidence" value="ECO:0007669"/>
    <property type="project" value="InterPro"/>
</dbReference>
<dbReference type="Gene3D" id="3.60.21.10">
    <property type="match status" value="1"/>
</dbReference>
<dbReference type="SUPFAM" id="SSF56300">
    <property type="entry name" value="Metallo-dependent phosphatases"/>
    <property type="match status" value="1"/>
</dbReference>
<evidence type="ECO:0000313" key="1">
    <source>
        <dbReference type="EMBL" id="CAJ36229.1"/>
    </source>
</evidence>
<dbReference type="InterPro" id="IPR029052">
    <property type="entry name" value="Metallo-depent_PP-like"/>
</dbReference>
<dbReference type="STRING" id="351160.RCIX870"/>
<dbReference type="KEGG" id="rci:RCIX870"/>
<sequence>MKIEYLNGAAYFPETGTCAVSDVHIGIEGALQAEGFAMPLDEDKELLKKFKSIVQRFSPKTMVLDGDVLHEFHKLRKNTKKSFDRIMMALLSSVDEVVLITGSHDRMLDAALQDVDGIRSEQFYVSGGIMFAHGDAIPERANDKDIKLIVIGHEHPTLDIEMKKEPCFLYGKNAWRGKDILVLPAFNPLCAGTSINYMDSRDFMSAFIREGDIGSYRPIIVVEGETLEFPPLREFRDWIQYQ</sequence>
<dbReference type="PANTHER" id="PTHR39323">
    <property type="entry name" value="BLR1149 PROTEIN"/>
    <property type="match status" value="1"/>
</dbReference>
<protein>
    <submittedName>
        <fullName evidence="1">Metallo-phosphoesterase</fullName>
    </submittedName>
</protein>
<organism evidence="1 2">
    <name type="scientific">Methanocella arvoryzae (strain DSM 22066 / NBRC 105507 / MRE50)</name>
    <dbReference type="NCBI Taxonomy" id="351160"/>
    <lineage>
        <taxon>Archaea</taxon>
        <taxon>Methanobacteriati</taxon>
        <taxon>Methanobacteriota</taxon>
        <taxon>Stenosarchaea group</taxon>
        <taxon>Methanomicrobia</taxon>
        <taxon>Methanocellales</taxon>
        <taxon>Methanocellaceae</taxon>
        <taxon>Methanocella</taxon>
    </lineage>
</organism>
<dbReference type="GeneID" id="5145352"/>
<dbReference type="InterPro" id="IPR024173">
    <property type="entry name" value="Pesterase_MJ0037-like"/>
</dbReference>
<name>Q0W5W4_METAR</name>
<dbReference type="eggNOG" id="arCOG01150">
    <property type="taxonomic scope" value="Archaea"/>
</dbReference>
<dbReference type="Proteomes" id="UP000000663">
    <property type="component" value="Chromosome"/>
</dbReference>
<dbReference type="AlphaFoldDB" id="Q0W5W4"/>
<dbReference type="CDD" id="cd07391">
    <property type="entry name" value="MPP_PF1019"/>
    <property type="match status" value="1"/>
</dbReference>